<dbReference type="AlphaFoldDB" id="A0A5C4VII6"/>
<dbReference type="InterPro" id="IPR058711">
    <property type="entry name" value="SCO6045-like_C"/>
</dbReference>
<feature type="domain" description="SCO6045-like C-terminal" evidence="1">
    <location>
        <begin position="15"/>
        <end position="101"/>
    </location>
</feature>
<name>A0A5C4VII6_9ACTN</name>
<comment type="caution">
    <text evidence="2">The sequence shown here is derived from an EMBL/GenBank/DDBJ whole genome shotgun (WGS) entry which is preliminary data.</text>
</comment>
<reference evidence="2 3" key="1">
    <citation type="submission" date="2019-10" db="EMBL/GenBank/DDBJ databases">
        <title>Nonomuraea sp. nov., isolated from Phyllanthus amarus.</title>
        <authorList>
            <person name="Klykleung N."/>
            <person name="Tanasupawat S."/>
        </authorList>
    </citation>
    <scope>NUCLEOTIDE SEQUENCE [LARGE SCALE GENOMIC DNA]</scope>
    <source>
        <strain evidence="2 3">PA1-10</strain>
    </source>
</reference>
<proteinExistence type="predicted"/>
<keyword evidence="3" id="KW-1185">Reference proteome</keyword>
<evidence type="ECO:0000313" key="2">
    <source>
        <dbReference type="EMBL" id="KAB8191177.1"/>
    </source>
</evidence>
<accession>A0A5C4VII6</accession>
<evidence type="ECO:0000259" key="1">
    <source>
        <dbReference type="Pfam" id="PF26136"/>
    </source>
</evidence>
<organism evidence="2 3">
    <name type="scientific">Nonomuraea phyllanthi</name>
    <dbReference type="NCBI Taxonomy" id="2219224"/>
    <lineage>
        <taxon>Bacteria</taxon>
        <taxon>Bacillati</taxon>
        <taxon>Actinomycetota</taxon>
        <taxon>Actinomycetes</taxon>
        <taxon>Streptosporangiales</taxon>
        <taxon>Streptosporangiaceae</taxon>
        <taxon>Nonomuraea</taxon>
    </lineage>
</organism>
<evidence type="ECO:0000313" key="3">
    <source>
        <dbReference type="Proteomes" id="UP000312512"/>
    </source>
</evidence>
<protein>
    <recommendedName>
        <fullName evidence="1">SCO6045-like C-terminal domain-containing protein</fullName>
    </recommendedName>
</protein>
<dbReference type="EMBL" id="VDLX02000013">
    <property type="protein sequence ID" value="KAB8191177.1"/>
    <property type="molecule type" value="Genomic_DNA"/>
</dbReference>
<dbReference type="Proteomes" id="UP000312512">
    <property type="component" value="Unassembled WGS sequence"/>
</dbReference>
<dbReference type="RefSeq" id="WP_139636038.1">
    <property type="nucleotide sequence ID" value="NZ_VDLX02000013.1"/>
</dbReference>
<dbReference type="OrthoDB" id="3538214at2"/>
<dbReference type="Pfam" id="PF26136">
    <property type="entry name" value="SCO6045_C"/>
    <property type="match status" value="1"/>
</dbReference>
<gene>
    <name evidence="2" type="ORF">FH608_031745</name>
</gene>
<sequence>MTHGHDVGEARRRLAEAQRRVVAALVAGAAVPEGFDPERMRVQAASLVAKRRSVVARLRPDAAAAAGPDLAAEFAAYARSREEPPPGYRADADDFAAWLRERGRLRDPAPEPRRRWWSRFLR</sequence>